<dbReference type="EMBL" id="SHNN01000001">
    <property type="protein sequence ID" value="MCX2980282.1"/>
    <property type="molecule type" value="Genomic_DNA"/>
</dbReference>
<protein>
    <submittedName>
        <fullName evidence="16">TonB-dependent receptor</fullName>
    </submittedName>
</protein>
<evidence type="ECO:0000313" key="17">
    <source>
        <dbReference type="Proteomes" id="UP001143362"/>
    </source>
</evidence>
<dbReference type="RefSeq" id="WP_279244259.1">
    <property type="nucleotide sequence ID" value="NZ_SHNN01000001.1"/>
</dbReference>
<dbReference type="InterPro" id="IPR036942">
    <property type="entry name" value="Beta-barrel_TonB_sf"/>
</dbReference>
<evidence type="ECO:0000256" key="9">
    <source>
        <dbReference type="ARBA" id="ARBA00023136"/>
    </source>
</evidence>
<dbReference type="PROSITE" id="PS52016">
    <property type="entry name" value="TONB_DEPENDENT_REC_3"/>
    <property type="match status" value="1"/>
</dbReference>
<dbReference type="InterPro" id="IPR039426">
    <property type="entry name" value="TonB-dep_rcpt-like"/>
</dbReference>
<evidence type="ECO:0000259" key="15">
    <source>
        <dbReference type="Pfam" id="PF07715"/>
    </source>
</evidence>
<keyword evidence="17" id="KW-1185">Reference proteome</keyword>
<evidence type="ECO:0000256" key="13">
    <source>
        <dbReference type="SAM" id="SignalP"/>
    </source>
</evidence>
<evidence type="ECO:0000256" key="7">
    <source>
        <dbReference type="ARBA" id="ARBA00023065"/>
    </source>
</evidence>
<evidence type="ECO:0000256" key="6">
    <source>
        <dbReference type="ARBA" id="ARBA00023004"/>
    </source>
</evidence>
<dbReference type="Pfam" id="PF00593">
    <property type="entry name" value="TonB_dep_Rec_b-barrel"/>
    <property type="match status" value="1"/>
</dbReference>
<keyword evidence="7" id="KW-0406">Ion transport</keyword>
<keyword evidence="4" id="KW-0410">Iron transport</keyword>
<dbReference type="InterPro" id="IPR000531">
    <property type="entry name" value="Beta-barrel_TonB"/>
</dbReference>
<feature type="chain" id="PRO_5045603467" evidence="13">
    <location>
        <begin position="28"/>
        <end position="770"/>
    </location>
</feature>
<dbReference type="InterPro" id="IPR012910">
    <property type="entry name" value="Plug_dom"/>
</dbReference>
<keyword evidence="8 12" id="KW-0798">TonB box</keyword>
<feature type="domain" description="TonB-dependent receptor plug" evidence="15">
    <location>
        <begin position="47"/>
        <end position="155"/>
    </location>
</feature>
<feature type="domain" description="TonB-dependent receptor-like beta-barrel" evidence="14">
    <location>
        <begin position="290"/>
        <end position="733"/>
    </location>
</feature>
<keyword evidence="3 11" id="KW-1134">Transmembrane beta strand</keyword>
<dbReference type="Pfam" id="PF07715">
    <property type="entry name" value="Plug"/>
    <property type="match status" value="1"/>
</dbReference>
<dbReference type="Proteomes" id="UP001143362">
    <property type="component" value="Unassembled WGS sequence"/>
</dbReference>
<evidence type="ECO:0000256" key="5">
    <source>
        <dbReference type="ARBA" id="ARBA00022692"/>
    </source>
</evidence>
<keyword evidence="16" id="KW-0675">Receptor</keyword>
<keyword evidence="13" id="KW-0732">Signal</keyword>
<evidence type="ECO:0000259" key="14">
    <source>
        <dbReference type="Pfam" id="PF00593"/>
    </source>
</evidence>
<evidence type="ECO:0000313" key="16">
    <source>
        <dbReference type="EMBL" id="MCX2980282.1"/>
    </source>
</evidence>
<feature type="signal peptide" evidence="13">
    <location>
        <begin position="1"/>
        <end position="27"/>
    </location>
</feature>
<keyword evidence="5 11" id="KW-0812">Transmembrane</keyword>
<accession>A0ABT3TFT8</accession>
<proteinExistence type="inferred from homology"/>
<evidence type="ECO:0000256" key="8">
    <source>
        <dbReference type="ARBA" id="ARBA00023077"/>
    </source>
</evidence>
<comment type="similarity">
    <text evidence="11 12">Belongs to the TonB-dependent receptor family.</text>
</comment>
<dbReference type="PANTHER" id="PTHR32552:SF81">
    <property type="entry name" value="TONB-DEPENDENT OUTER MEMBRANE RECEPTOR"/>
    <property type="match status" value="1"/>
</dbReference>
<comment type="subcellular location">
    <subcellularLocation>
        <location evidence="1 11">Cell outer membrane</location>
        <topology evidence="1 11">Multi-pass membrane protein</topology>
    </subcellularLocation>
</comment>
<keyword evidence="10 11" id="KW-0998">Cell outer membrane</keyword>
<evidence type="ECO:0000256" key="2">
    <source>
        <dbReference type="ARBA" id="ARBA00022448"/>
    </source>
</evidence>
<sequence>MKREFTRVIVLGGLLPLAPILTPSAVADEVVQLEEVIVTANRREENLQEVAISVSAFTDEFFKNTGTTNLKQLDQYTPNFKITPVTDSRSTSIRIRGIGSVGSNAGIDPSVGVFIDGVYQGRAGMSVADLMDIQRVEVLRGPQGTLYGKNTAAGALNIISKAPAELFEAEVELVLGNYETVEARGMVNVPLGDSGHATRLSGYYVENGGFDKNTYTGKDINITERWGLRSRTLFSTENAGDFTFSLDYSKNTGDCCAPDIIDYVGDGSAQGLPFERLVAETGVPLPDVVDPYDRELYFDTEFTNDVKVGGVALEWSKELNNEYVLTWINAYRGYESFSTLDGDFSHYAGVKYETDVELSQVSSEFRIASPVGEVFDWQIGFYYFDSQMDTEGQNGFLPLFGSNFANPPFPDGIWPDGGINFDTNKHETTSYATFGQANWTFAEDWKLTFGARYTYEEKSRKGTQISTPDPIFPIDAPPIAGPDTAIDEDRDADDISPSLSLSYFAAPDVMLYASASQGFKSGGFNQLRTAQGVPGEFDDERSRNYELGIKSSWLERRLQVNMTAFFVDYEDFQAQGFDGSNILVRNAGTMESKGVEFDLIYVPNSLATMGMAIGYNDATYGEFPTGECTAAQLFAVTGGSPLVPADCVQDLEGKSIDNAPEWTVSNFLQLSDDFGDSGMSWMARLEYNYTGELYMAQDLDESVKRDPVHMVNARVNLSGANKKWEVTLWGRNLLDEEYHVVAFDIPVTGGFAGINAPPLTYGLTLNYRTQ</sequence>
<evidence type="ECO:0000256" key="10">
    <source>
        <dbReference type="ARBA" id="ARBA00023237"/>
    </source>
</evidence>
<dbReference type="Gene3D" id="2.40.170.20">
    <property type="entry name" value="TonB-dependent receptor, beta-barrel domain"/>
    <property type="match status" value="1"/>
</dbReference>
<keyword evidence="6" id="KW-0408">Iron</keyword>
<keyword evidence="2 11" id="KW-0813">Transport</keyword>
<reference evidence="16" key="1">
    <citation type="submission" date="2019-02" db="EMBL/GenBank/DDBJ databases">
        <authorList>
            <person name="Li S.-H."/>
        </authorList>
    </citation>
    <scope>NUCLEOTIDE SEQUENCE</scope>
    <source>
        <strain evidence="16">IMCC14734</strain>
    </source>
</reference>
<evidence type="ECO:0000256" key="12">
    <source>
        <dbReference type="RuleBase" id="RU003357"/>
    </source>
</evidence>
<evidence type="ECO:0000256" key="11">
    <source>
        <dbReference type="PROSITE-ProRule" id="PRU01360"/>
    </source>
</evidence>
<name>A0ABT3TFT8_9GAMM</name>
<gene>
    <name evidence="16" type="ORF">EYC98_05290</name>
</gene>
<evidence type="ECO:0000256" key="4">
    <source>
        <dbReference type="ARBA" id="ARBA00022496"/>
    </source>
</evidence>
<evidence type="ECO:0000256" key="1">
    <source>
        <dbReference type="ARBA" id="ARBA00004571"/>
    </source>
</evidence>
<dbReference type="SUPFAM" id="SSF56935">
    <property type="entry name" value="Porins"/>
    <property type="match status" value="1"/>
</dbReference>
<comment type="caution">
    <text evidence="16">The sequence shown here is derived from an EMBL/GenBank/DDBJ whole genome shotgun (WGS) entry which is preliminary data.</text>
</comment>
<organism evidence="16 17">
    <name type="scientific">Candidatus Litorirhabdus singularis</name>
    <dbReference type="NCBI Taxonomy" id="2518993"/>
    <lineage>
        <taxon>Bacteria</taxon>
        <taxon>Pseudomonadati</taxon>
        <taxon>Pseudomonadota</taxon>
        <taxon>Gammaproteobacteria</taxon>
        <taxon>Cellvibrionales</taxon>
        <taxon>Halieaceae</taxon>
        <taxon>Candidatus Litorirhabdus</taxon>
    </lineage>
</organism>
<dbReference type="PANTHER" id="PTHR32552">
    <property type="entry name" value="FERRICHROME IRON RECEPTOR-RELATED"/>
    <property type="match status" value="1"/>
</dbReference>
<keyword evidence="9 11" id="KW-0472">Membrane</keyword>
<evidence type="ECO:0000256" key="3">
    <source>
        <dbReference type="ARBA" id="ARBA00022452"/>
    </source>
</evidence>